<reference evidence="1 2" key="1">
    <citation type="journal article" date="2014" name="Genome Announc.">
        <title>Draft genome sequences of eight enterohepatic helicobacter species isolated from both laboratory and wild rodents.</title>
        <authorList>
            <person name="Sheh A."/>
            <person name="Shen Z."/>
            <person name="Fox J.G."/>
        </authorList>
    </citation>
    <scope>NUCLEOTIDE SEQUENCE [LARGE SCALE GENOMIC DNA]</scope>
    <source>
        <strain evidence="1 2">ATCC 49320</strain>
    </source>
</reference>
<proteinExistence type="predicted"/>
<dbReference type="EMBL" id="JRPJ02000012">
    <property type="protein sequence ID" value="TLE10818.1"/>
    <property type="molecule type" value="Genomic_DNA"/>
</dbReference>
<name>A0A4U8UAR2_9HELI</name>
<accession>A0A4U8UAR2</accession>
<organism evidence="1 2">
    <name type="scientific">Helicobacter bilis</name>
    <dbReference type="NCBI Taxonomy" id="37372"/>
    <lineage>
        <taxon>Bacteria</taxon>
        <taxon>Pseudomonadati</taxon>
        <taxon>Campylobacterota</taxon>
        <taxon>Epsilonproteobacteria</taxon>
        <taxon>Campylobacterales</taxon>
        <taxon>Helicobacteraceae</taxon>
        <taxon>Helicobacter</taxon>
    </lineage>
</organism>
<evidence type="ECO:0000313" key="2">
    <source>
        <dbReference type="Proteomes" id="UP000029857"/>
    </source>
</evidence>
<comment type="caution">
    <text evidence="1">The sequence shown here is derived from an EMBL/GenBank/DDBJ whole genome shotgun (WGS) entry which is preliminary data.</text>
</comment>
<evidence type="ECO:0000313" key="1">
    <source>
        <dbReference type="EMBL" id="TLE10818.1"/>
    </source>
</evidence>
<sequence length="238" mass="28114">MMKKWGFFIAFGACLVAIVWVVTKQKDEAHNTLVYIDYDINNSNVIKSKTTYISDSSHTFKICQSRDGDTPCKEISGVKHGIQKWYGDSVLKYEDFYDHGNRTRTIAYYNNGLKRKECLYQDDKLLQTNFYDKDNANSLVETIFYKDNEEVKKYYINNKIHKEEKYRNNRLVSRKIYDSDGLLQRLEEYNFIGNNTDSFDNFFEGLDSINPFLFEFENPNPMQRPYQDKNTGDSGLWI</sequence>
<dbReference type="Proteomes" id="UP000029857">
    <property type="component" value="Unassembled WGS sequence"/>
</dbReference>
<gene>
    <name evidence="1" type="ORF">LS79_004695</name>
</gene>
<protein>
    <recommendedName>
        <fullName evidence="3">Toxin-antitoxin system YwqK family antitoxin</fullName>
    </recommendedName>
</protein>
<dbReference type="AlphaFoldDB" id="A0A4U8UAR2"/>
<dbReference type="Gene3D" id="3.90.930.1">
    <property type="match status" value="1"/>
</dbReference>
<dbReference type="SUPFAM" id="SSF82185">
    <property type="entry name" value="Histone H3 K4-specific methyltransferase SET7/9 N-terminal domain"/>
    <property type="match status" value="1"/>
</dbReference>
<evidence type="ECO:0008006" key="3">
    <source>
        <dbReference type="Google" id="ProtNLM"/>
    </source>
</evidence>